<dbReference type="CTD" id="57817"/>
<dbReference type="OrthoDB" id="9428792at2759"/>
<evidence type="ECO:0000256" key="4">
    <source>
        <dbReference type="ARBA" id="ARBA00022702"/>
    </source>
</evidence>
<evidence type="ECO:0000256" key="6">
    <source>
        <dbReference type="ARBA" id="ARBA00023157"/>
    </source>
</evidence>
<evidence type="ECO:0000256" key="3">
    <source>
        <dbReference type="ARBA" id="ARBA00022525"/>
    </source>
</evidence>
<dbReference type="PANTHER" id="PTHR16877:SF0">
    <property type="entry name" value="HEPCIDIN"/>
    <property type="match status" value="1"/>
</dbReference>
<organism evidence="8">
    <name type="scientific">Pelodiscus sinensis</name>
    <name type="common">Chinese softshell turtle</name>
    <name type="synonym">Trionyx sinensis</name>
    <dbReference type="NCBI Taxonomy" id="13735"/>
    <lineage>
        <taxon>Eukaryota</taxon>
        <taxon>Metazoa</taxon>
        <taxon>Chordata</taxon>
        <taxon>Craniata</taxon>
        <taxon>Vertebrata</taxon>
        <taxon>Euteleostomi</taxon>
        <taxon>Archelosauria</taxon>
        <taxon>Testudinata</taxon>
        <taxon>Testudines</taxon>
        <taxon>Cryptodira</taxon>
        <taxon>Trionychia</taxon>
        <taxon>Trionychidae</taxon>
        <taxon>Pelodiscus</taxon>
    </lineage>
</organism>
<evidence type="ECO:0000256" key="1">
    <source>
        <dbReference type="ARBA" id="ARBA00004613"/>
    </source>
</evidence>
<dbReference type="PANTHER" id="PTHR16877">
    <property type="entry name" value="HEPCIDIN"/>
    <property type="match status" value="1"/>
</dbReference>
<dbReference type="InterPro" id="IPR010500">
    <property type="entry name" value="Hepcidin"/>
</dbReference>
<evidence type="ECO:0000313" key="8">
    <source>
        <dbReference type="EMBL" id="AVR58611.1"/>
    </source>
</evidence>
<dbReference type="GO" id="GO:0006879">
    <property type="term" value="P:intracellular iron ion homeostasis"/>
    <property type="evidence" value="ECO:0007669"/>
    <property type="project" value="InterPro"/>
</dbReference>
<dbReference type="KEGG" id="pss:112546616"/>
<proteinExistence type="evidence at transcript level"/>
<name>A0A2R4A6B9_PELSI</name>
<comment type="similarity">
    <text evidence="2">Belongs to the hepcidin family.</text>
</comment>
<keyword evidence="5 7" id="KW-0732">Signal</keyword>
<dbReference type="GO" id="GO:0005179">
    <property type="term" value="F:hormone activity"/>
    <property type="evidence" value="ECO:0007669"/>
    <property type="project" value="UniProtKB-KW"/>
</dbReference>
<accession>A0A2R4A6B9</accession>
<reference evidence="8" key="1">
    <citation type="submission" date="2017-04" db="EMBL/GenBank/DDBJ databases">
        <title>Cloning expression and antimicrobial activity of hepcidin from chinese soft-shelled turtle (Pelodiscus sinensis).</title>
        <authorList>
            <person name="Qian Y.G."/>
            <person name="Li Y.C."/>
        </authorList>
    </citation>
    <scope>NUCLEOTIDE SEQUENCE</scope>
</reference>
<evidence type="ECO:0000256" key="2">
    <source>
        <dbReference type="ARBA" id="ARBA00008022"/>
    </source>
</evidence>
<feature type="signal peptide" evidence="7">
    <location>
        <begin position="1"/>
        <end position="22"/>
    </location>
</feature>
<feature type="chain" id="PRO_5015339650" evidence="7">
    <location>
        <begin position="23"/>
        <end position="81"/>
    </location>
</feature>
<dbReference type="AlphaFoldDB" id="A0A2R4A6B9"/>
<evidence type="ECO:0000256" key="7">
    <source>
        <dbReference type="SAM" id="SignalP"/>
    </source>
</evidence>
<keyword evidence="6" id="KW-1015">Disulfide bond</keyword>
<sequence>MRLQITCLILTLILFSAQNACGFQGQTAEPAAVTQHVEPREETQGLQALLRRPKRHNSHFPICTFCCKCCHNQGCGFCCRT</sequence>
<dbReference type="EMBL" id="KY948706">
    <property type="protein sequence ID" value="AVR58611.1"/>
    <property type="molecule type" value="mRNA"/>
</dbReference>
<dbReference type="Pfam" id="PF06446">
    <property type="entry name" value="Hepcidin"/>
    <property type="match status" value="1"/>
</dbReference>
<keyword evidence="4" id="KW-0372">Hormone</keyword>
<dbReference type="GO" id="GO:0042742">
    <property type="term" value="P:defense response to bacterium"/>
    <property type="evidence" value="ECO:0007669"/>
    <property type="project" value="TreeGrafter"/>
</dbReference>
<keyword evidence="3" id="KW-0964">Secreted</keyword>
<comment type="subcellular location">
    <subcellularLocation>
        <location evidence="1">Secreted</location>
    </subcellularLocation>
</comment>
<evidence type="ECO:0000256" key="5">
    <source>
        <dbReference type="ARBA" id="ARBA00022729"/>
    </source>
</evidence>
<protein>
    <submittedName>
        <fullName evidence="8">Hepcidin antimicrobial peptide</fullName>
    </submittedName>
</protein>
<dbReference type="GO" id="GO:0034760">
    <property type="term" value="P:negative regulation of iron ion transmembrane transport"/>
    <property type="evidence" value="ECO:0007669"/>
    <property type="project" value="TreeGrafter"/>
</dbReference>
<dbReference type="RefSeq" id="XP_025043064.1">
    <property type="nucleotide sequence ID" value="XM_025187279.1"/>
</dbReference>
<dbReference type="GO" id="GO:0005615">
    <property type="term" value="C:extracellular space"/>
    <property type="evidence" value="ECO:0007669"/>
    <property type="project" value="TreeGrafter"/>
</dbReference>